<organism evidence="3 4">
    <name type="scientific">Metarhizium rileyi (strain RCEF 4871)</name>
    <name type="common">Nomuraea rileyi</name>
    <dbReference type="NCBI Taxonomy" id="1649241"/>
    <lineage>
        <taxon>Eukaryota</taxon>
        <taxon>Fungi</taxon>
        <taxon>Dikarya</taxon>
        <taxon>Ascomycota</taxon>
        <taxon>Pezizomycotina</taxon>
        <taxon>Sordariomycetes</taxon>
        <taxon>Hypocreomycetidae</taxon>
        <taxon>Hypocreales</taxon>
        <taxon>Clavicipitaceae</taxon>
        <taxon>Metarhizium</taxon>
    </lineage>
</organism>
<keyword evidence="4" id="KW-1185">Reference proteome</keyword>
<feature type="compositionally biased region" description="Polar residues" evidence="1">
    <location>
        <begin position="351"/>
        <end position="367"/>
    </location>
</feature>
<feature type="compositionally biased region" description="Basic and acidic residues" evidence="1">
    <location>
        <begin position="247"/>
        <end position="267"/>
    </location>
</feature>
<dbReference type="Proteomes" id="UP000243498">
    <property type="component" value="Unassembled WGS sequence"/>
</dbReference>
<evidence type="ECO:0000256" key="1">
    <source>
        <dbReference type="SAM" id="MobiDB-lite"/>
    </source>
</evidence>
<feature type="compositionally biased region" description="Acidic residues" evidence="1">
    <location>
        <begin position="445"/>
        <end position="454"/>
    </location>
</feature>
<dbReference type="PANTHER" id="PTHR39611">
    <property type="entry name" value="HYDROXYPROLINE-RICH GLYCOPROTEIN DZ-HRGP-RELATED"/>
    <property type="match status" value="1"/>
</dbReference>
<dbReference type="OMA" id="EVDRWHK"/>
<feature type="region of interest" description="Disordered" evidence="1">
    <location>
        <begin position="180"/>
        <end position="582"/>
    </location>
</feature>
<dbReference type="EMBL" id="AZHC01000005">
    <property type="protein sequence ID" value="OAA47876.1"/>
    <property type="molecule type" value="Genomic_DNA"/>
</dbReference>
<dbReference type="PANTHER" id="PTHR39611:SF2">
    <property type="entry name" value="HYDROXYPROLINE-RICH GLYCOPROTEIN DZ-HRGP"/>
    <property type="match status" value="1"/>
</dbReference>
<feature type="compositionally biased region" description="Basic and acidic residues" evidence="1">
    <location>
        <begin position="369"/>
        <end position="380"/>
    </location>
</feature>
<comment type="caution">
    <text evidence="3">The sequence shown here is derived from an EMBL/GenBank/DDBJ whole genome shotgun (WGS) entry which is preliminary data.</text>
</comment>
<evidence type="ECO:0000259" key="2">
    <source>
        <dbReference type="Pfam" id="PF24355"/>
    </source>
</evidence>
<proteinExistence type="predicted"/>
<feature type="compositionally biased region" description="Polar residues" evidence="1">
    <location>
        <begin position="396"/>
        <end position="407"/>
    </location>
</feature>
<accession>A0A167HG25</accession>
<protein>
    <recommendedName>
        <fullName evidence="2">DUF7514 domain-containing protein</fullName>
    </recommendedName>
</protein>
<dbReference type="InterPro" id="IPR055936">
    <property type="entry name" value="DUF7514"/>
</dbReference>
<sequence length="582" mass="66981">MSMPYSDASPDSAVQYAYMFERDKSPTKQLDALLRAIARHVMLEIGEKTDNHLTPSKLAAFYKAVGGNYDALFVETPYSSISYMWQITGCQHSLQPTGNDFAAPSIPALTFRGFSRWESLEILLGPEEHVPFLQYAVRKWNLKHPESGADFPVDLPSTCFPEEPDQEVDRWHKTCSDKLRTAASSDDGATPKPSPANEQKPPPKFTYAHFQEPFISTSPPRSRPNDGDYFGRPMSYTHVPRRFSTQRKAERSPDRPRHGNSSSDDRGRRKSFSDYAFGHPGTDPPLPRGYSPTYVDAKMKKAAAHERRHSHPRHDVSDSSNDEPVGGPREKRRRRPNSPPPPSVRRFVRTGASSQPQGPSNGFSNLRPTRPDGRSDEAKRRTGPSPLGSLRDKFTETVSSILPNGLTSDRPRPGSRQNSGTESIRSRRSREQVRASRLSRSYSDMDTDESDDAVVTENDVRRRRRIREERERERERDRERYQRGRVRDPDHDWEGDRDLGLRREKSYLRRPETQRRTSSHADIDRNRDPPEWDPRDRERDRDRDRLRNERRKWERRNSPEEDVPSPAATMAARRMHPEAAYS</sequence>
<evidence type="ECO:0000313" key="4">
    <source>
        <dbReference type="Proteomes" id="UP000243498"/>
    </source>
</evidence>
<feature type="domain" description="DUF7514" evidence="2">
    <location>
        <begin position="18"/>
        <end position="175"/>
    </location>
</feature>
<feature type="compositionally biased region" description="Basic and acidic residues" evidence="1">
    <location>
        <begin position="466"/>
        <end position="559"/>
    </location>
</feature>
<evidence type="ECO:0000313" key="3">
    <source>
        <dbReference type="EMBL" id="OAA47876.1"/>
    </source>
</evidence>
<dbReference type="AlphaFoldDB" id="A0A167HG25"/>
<name>A0A167HG25_METRR</name>
<reference evidence="3 4" key="1">
    <citation type="journal article" date="2016" name="Genome Biol. Evol.">
        <title>Divergent and convergent evolution of fungal pathogenicity.</title>
        <authorList>
            <person name="Shang Y."/>
            <person name="Xiao G."/>
            <person name="Zheng P."/>
            <person name="Cen K."/>
            <person name="Zhan S."/>
            <person name="Wang C."/>
        </authorList>
    </citation>
    <scope>NUCLEOTIDE SEQUENCE [LARGE SCALE GENOMIC DNA]</scope>
    <source>
        <strain evidence="3 4">RCEF 4871</strain>
    </source>
</reference>
<dbReference type="OrthoDB" id="5420895at2759"/>
<dbReference type="Pfam" id="PF24355">
    <property type="entry name" value="DUF7514"/>
    <property type="match status" value="1"/>
</dbReference>
<gene>
    <name evidence="3" type="ORF">NOR_02366</name>
</gene>